<evidence type="ECO:0000313" key="3">
    <source>
        <dbReference type="Proteomes" id="UP000237968"/>
    </source>
</evidence>
<evidence type="ECO:0000313" key="2">
    <source>
        <dbReference type="EMBL" id="PRQ02943.1"/>
    </source>
</evidence>
<gene>
    <name evidence="2" type="ORF">ENSA5_18820</name>
</gene>
<dbReference type="AlphaFoldDB" id="A0A2S9YCX4"/>
<dbReference type="PROSITE" id="PS51257">
    <property type="entry name" value="PROKAR_LIPOPROTEIN"/>
    <property type="match status" value="1"/>
</dbReference>
<organism evidence="2 3">
    <name type="scientific">Enhygromyxa salina</name>
    <dbReference type="NCBI Taxonomy" id="215803"/>
    <lineage>
        <taxon>Bacteria</taxon>
        <taxon>Pseudomonadati</taxon>
        <taxon>Myxococcota</taxon>
        <taxon>Polyangia</taxon>
        <taxon>Nannocystales</taxon>
        <taxon>Nannocystaceae</taxon>
        <taxon>Enhygromyxa</taxon>
    </lineage>
</organism>
<name>A0A2S9YCX4_9BACT</name>
<dbReference type="RefSeq" id="WP_181197566.1">
    <property type="nucleotide sequence ID" value="NZ_PVNK01000108.1"/>
</dbReference>
<evidence type="ECO:0000256" key="1">
    <source>
        <dbReference type="SAM" id="MobiDB-lite"/>
    </source>
</evidence>
<feature type="compositionally biased region" description="Basic and acidic residues" evidence="1">
    <location>
        <begin position="30"/>
        <end position="65"/>
    </location>
</feature>
<dbReference type="Proteomes" id="UP000237968">
    <property type="component" value="Unassembled WGS sequence"/>
</dbReference>
<reference evidence="2 3" key="1">
    <citation type="submission" date="2018-03" db="EMBL/GenBank/DDBJ databases">
        <title>Draft Genome Sequences of the Obligatory Marine Myxobacteria Enhygromyxa salina SWB005.</title>
        <authorList>
            <person name="Poehlein A."/>
            <person name="Moghaddam J.A."/>
            <person name="Harms H."/>
            <person name="Alanjari M."/>
            <person name="Koenig G.M."/>
            <person name="Daniel R."/>
            <person name="Schaeberle T.F."/>
        </authorList>
    </citation>
    <scope>NUCLEOTIDE SEQUENCE [LARGE SCALE GENOMIC DNA]</scope>
    <source>
        <strain evidence="2 3">SWB005</strain>
    </source>
</reference>
<accession>A0A2S9YCX4</accession>
<keyword evidence="3" id="KW-1185">Reference proteome</keyword>
<protein>
    <recommendedName>
        <fullName evidence="4">DUF1566 domain-containing protein</fullName>
    </recommendedName>
</protein>
<sequence length="192" mass="21281">MPRFPLARRRIAARGAAVIALVLLSTGCDTKPDTDPGAKDAAKDAAKPDPKGDPDADPKADDKEATFAINPTAEPPRAPEGSLTLRDPWLYVQTCAEPHPCPELLQPAGDAHCRELKLGGHVNWRLPSKEEVPRFKGVEGLEATEGYHWTRTAWDEDMGQVWVVNPEDATNQREFTTPRDRKPFRIRCVKEP</sequence>
<proteinExistence type="predicted"/>
<feature type="region of interest" description="Disordered" evidence="1">
    <location>
        <begin position="27"/>
        <end position="82"/>
    </location>
</feature>
<comment type="caution">
    <text evidence="2">The sequence shown here is derived from an EMBL/GenBank/DDBJ whole genome shotgun (WGS) entry which is preliminary data.</text>
</comment>
<evidence type="ECO:0008006" key="4">
    <source>
        <dbReference type="Google" id="ProtNLM"/>
    </source>
</evidence>
<dbReference type="EMBL" id="PVNK01000108">
    <property type="protein sequence ID" value="PRQ02943.1"/>
    <property type="molecule type" value="Genomic_DNA"/>
</dbReference>